<proteinExistence type="predicted"/>
<feature type="compositionally biased region" description="Low complexity" evidence="2">
    <location>
        <begin position="230"/>
        <end position="241"/>
    </location>
</feature>
<dbReference type="EMBL" id="AZBU02000003">
    <property type="protein sequence ID" value="TKR86646.1"/>
    <property type="molecule type" value="Genomic_DNA"/>
</dbReference>
<dbReference type="AlphaFoldDB" id="A0A4U5NTL0"/>
<dbReference type="PANTHER" id="PTHR21501">
    <property type="entry name" value="PROTEIN FAM-161"/>
    <property type="match status" value="1"/>
</dbReference>
<accession>A0A4U5NTL0</accession>
<keyword evidence="1" id="KW-0175">Coiled coil</keyword>
<comment type="caution">
    <text evidence="3">The sequence shown here is derived from an EMBL/GenBank/DDBJ whole genome shotgun (WGS) entry which is preliminary data.</text>
</comment>
<dbReference type="Proteomes" id="UP000298663">
    <property type="component" value="Unassembled WGS sequence"/>
</dbReference>
<feature type="compositionally biased region" description="Basic and acidic residues" evidence="2">
    <location>
        <begin position="111"/>
        <end position="131"/>
    </location>
</feature>
<dbReference type="GO" id="GO:0005856">
    <property type="term" value="C:cytoskeleton"/>
    <property type="evidence" value="ECO:0007669"/>
    <property type="project" value="UniProtKB-ARBA"/>
</dbReference>
<feature type="compositionally biased region" description="Polar residues" evidence="2">
    <location>
        <begin position="201"/>
        <end position="218"/>
    </location>
</feature>
<evidence type="ECO:0000313" key="3">
    <source>
        <dbReference type="EMBL" id="TKR86646.1"/>
    </source>
</evidence>
<dbReference type="GO" id="GO:0044782">
    <property type="term" value="P:cilium organization"/>
    <property type="evidence" value="ECO:0007669"/>
    <property type="project" value="TreeGrafter"/>
</dbReference>
<feature type="region of interest" description="Disordered" evidence="2">
    <location>
        <begin position="173"/>
        <end position="284"/>
    </location>
</feature>
<keyword evidence="4" id="KW-1185">Reference proteome</keyword>
<name>A0A4U5NTL0_STECR</name>
<dbReference type="OrthoDB" id="2150121at2759"/>
<feature type="region of interest" description="Disordered" evidence="2">
    <location>
        <begin position="104"/>
        <end position="131"/>
    </location>
</feature>
<dbReference type="PANTHER" id="PTHR21501:SF1">
    <property type="entry name" value="PROTEIN FAM-161"/>
    <property type="match status" value="1"/>
</dbReference>
<gene>
    <name evidence="3" type="ORF">L596_011195</name>
</gene>
<sequence length="284" mass="31699">MQSAKAHKLPTVTKPFNFVEQGYHEPHCENDAPEKFVRIPIRSSISLGTLAEKVPIRTNTAQLLRNEAIRRKMESFSQSQNASKEFWKERKLESHAMQRKLGKLTRSKGSTSKEIEKTTEEKRHAVAERSEDYRREIEAMKERVARRPLVLERQLILMQKQQVDRVLKSALSEAESSSKAGIPPLPISRRASSGSSKSSSVGTQGTRVISKSKSSPPKDTNGFVDDFESESTTNYENSSSTRGEDHSSSNKETSEAESSEETSDTGSGSSADLSRITEHTEHSD</sequence>
<protein>
    <submittedName>
        <fullName evidence="3">Uncharacterized protein</fullName>
    </submittedName>
</protein>
<feature type="compositionally biased region" description="Basic and acidic residues" evidence="2">
    <location>
        <begin position="275"/>
        <end position="284"/>
    </location>
</feature>
<dbReference type="GO" id="GO:0005929">
    <property type="term" value="C:cilium"/>
    <property type="evidence" value="ECO:0007669"/>
    <property type="project" value="TreeGrafter"/>
</dbReference>
<evidence type="ECO:0000313" key="4">
    <source>
        <dbReference type="Proteomes" id="UP000298663"/>
    </source>
</evidence>
<organism evidence="3 4">
    <name type="scientific">Steinernema carpocapsae</name>
    <name type="common">Entomopathogenic nematode</name>
    <dbReference type="NCBI Taxonomy" id="34508"/>
    <lineage>
        <taxon>Eukaryota</taxon>
        <taxon>Metazoa</taxon>
        <taxon>Ecdysozoa</taxon>
        <taxon>Nematoda</taxon>
        <taxon>Chromadorea</taxon>
        <taxon>Rhabditida</taxon>
        <taxon>Tylenchina</taxon>
        <taxon>Panagrolaimomorpha</taxon>
        <taxon>Strongyloidoidea</taxon>
        <taxon>Steinernematidae</taxon>
        <taxon>Steinernema</taxon>
    </lineage>
</organism>
<dbReference type="InterPro" id="IPR051655">
    <property type="entry name" value="FAM161"/>
</dbReference>
<feature type="compositionally biased region" description="Low complexity" evidence="2">
    <location>
        <begin position="188"/>
        <end position="200"/>
    </location>
</feature>
<reference evidence="3 4" key="1">
    <citation type="journal article" date="2015" name="Genome Biol.">
        <title>Comparative genomics of Steinernema reveals deeply conserved gene regulatory networks.</title>
        <authorList>
            <person name="Dillman A.R."/>
            <person name="Macchietto M."/>
            <person name="Porter C.F."/>
            <person name="Rogers A."/>
            <person name="Williams B."/>
            <person name="Antoshechkin I."/>
            <person name="Lee M.M."/>
            <person name="Goodwin Z."/>
            <person name="Lu X."/>
            <person name="Lewis E.E."/>
            <person name="Goodrich-Blair H."/>
            <person name="Stock S.P."/>
            <person name="Adams B.J."/>
            <person name="Sternberg P.W."/>
            <person name="Mortazavi A."/>
        </authorList>
    </citation>
    <scope>NUCLEOTIDE SEQUENCE [LARGE SCALE GENOMIC DNA]</scope>
    <source>
        <strain evidence="3 4">ALL</strain>
    </source>
</reference>
<feature type="compositionally biased region" description="Low complexity" evidence="2">
    <location>
        <begin position="264"/>
        <end position="274"/>
    </location>
</feature>
<evidence type="ECO:0000256" key="2">
    <source>
        <dbReference type="SAM" id="MobiDB-lite"/>
    </source>
</evidence>
<reference evidence="3 4" key="2">
    <citation type="journal article" date="2019" name="G3 (Bethesda)">
        <title>Hybrid Assembly of the Genome of the Entomopathogenic Nematode Steinernema carpocapsae Identifies the X-Chromosome.</title>
        <authorList>
            <person name="Serra L."/>
            <person name="Macchietto M."/>
            <person name="Macias-Munoz A."/>
            <person name="McGill C.J."/>
            <person name="Rodriguez I.M."/>
            <person name="Rodriguez B."/>
            <person name="Murad R."/>
            <person name="Mortazavi A."/>
        </authorList>
    </citation>
    <scope>NUCLEOTIDE SEQUENCE [LARGE SCALE GENOMIC DNA]</scope>
    <source>
        <strain evidence="3 4">ALL</strain>
    </source>
</reference>
<evidence type="ECO:0000256" key="1">
    <source>
        <dbReference type="ARBA" id="ARBA00023054"/>
    </source>
</evidence>
<feature type="compositionally biased region" description="Basic and acidic residues" evidence="2">
    <location>
        <begin position="242"/>
        <end position="254"/>
    </location>
</feature>